<dbReference type="GO" id="GO:0022857">
    <property type="term" value="F:transmembrane transporter activity"/>
    <property type="evidence" value="ECO:0007669"/>
    <property type="project" value="InterPro"/>
</dbReference>
<feature type="transmembrane region" description="Helical" evidence="6">
    <location>
        <begin position="290"/>
        <end position="315"/>
    </location>
</feature>
<feature type="transmembrane region" description="Helical" evidence="6">
    <location>
        <begin position="185"/>
        <end position="206"/>
    </location>
</feature>
<dbReference type="PROSITE" id="PS50850">
    <property type="entry name" value="MFS"/>
    <property type="match status" value="1"/>
</dbReference>
<evidence type="ECO:0000313" key="8">
    <source>
        <dbReference type="EMBL" id="KIW42807.1"/>
    </source>
</evidence>
<keyword evidence="2" id="KW-0813">Transport</keyword>
<sequence length="492" mass="54078">MSATHIDQNPKSNTAHMEFQEKSVVDNREGGHEVVSQQELAIDPQTERRIKRKIDIRLLPMLGSMYTFSLIDRTNVGGARISGLDQTVDLDVGNRASIIILVFYVGYVIFELPSNLVLKKLGAANWLSFLGVAWGLISLGIGLSKNWETVAALRAMLGILEAGLFPGCVYLISAWYRRYEVQKRIAVFFMTASFLSSFSNILAYGLTQIASDPVNDGWKWIFVVEGAITIGISILAWFVIVDFPESSRNKFLSPEEVQVVKNRLLAERGSAEGGKVTWKVIKETVLDWQVWSIATVYMSGSCGTYGFLFFLPIILRNGLGYSQSLSFCLTAPPAALAVVYALGISWAADKYRVRGPFILMHCVLGVVGLCMIGFLNRPTPRYVGSFLGECGTNGLIVTGLAWGQNNVRSDAKRSVTTAIQVMMAAVGGIYSALVFRQQDAPDYVPGLVATGALILLAGALTIITCPLLIKANRQADRGERVIEESPDFRYTW</sequence>
<dbReference type="GeneID" id="27358393"/>
<comment type="subcellular location">
    <subcellularLocation>
        <location evidence="1">Membrane</location>
        <topology evidence="1">Multi-pass membrane protein</topology>
    </subcellularLocation>
</comment>
<evidence type="ECO:0000259" key="7">
    <source>
        <dbReference type="PROSITE" id="PS50850"/>
    </source>
</evidence>
<reference evidence="8 9" key="1">
    <citation type="submission" date="2015-01" db="EMBL/GenBank/DDBJ databases">
        <title>The Genome Sequence of Exophiala oligosperma CBS72588.</title>
        <authorList>
            <consortium name="The Broad Institute Genomics Platform"/>
            <person name="Cuomo C."/>
            <person name="de Hoog S."/>
            <person name="Gorbushina A."/>
            <person name="Stielow B."/>
            <person name="Teixiera M."/>
            <person name="Abouelleil A."/>
            <person name="Chapman S.B."/>
            <person name="Priest M."/>
            <person name="Young S.K."/>
            <person name="Wortman J."/>
            <person name="Nusbaum C."/>
            <person name="Birren B."/>
        </authorList>
    </citation>
    <scope>NUCLEOTIDE SEQUENCE [LARGE SCALE GENOMIC DNA]</scope>
    <source>
        <strain evidence="8 9">CBS 72588</strain>
    </source>
</reference>
<keyword evidence="5 6" id="KW-0472">Membrane</keyword>
<dbReference type="Gene3D" id="1.20.1250.20">
    <property type="entry name" value="MFS general substrate transporter like domains"/>
    <property type="match status" value="2"/>
</dbReference>
<evidence type="ECO:0000256" key="3">
    <source>
        <dbReference type="ARBA" id="ARBA00022692"/>
    </source>
</evidence>
<proteinExistence type="predicted"/>
<gene>
    <name evidence="8" type="ORF">PV06_06319</name>
</gene>
<feature type="transmembrane region" description="Helical" evidence="6">
    <location>
        <begin position="382"/>
        <end position="403"/>
    </location>
</feature>
<dbReference type="InterPro" id="IPR020846">
    <property type="entry name" value="MFS_dom"/>
</dbReference>
<dbReference type="Pfam" id="PF07690">
    <property type="entry name" value="MFS_1"/>
    <property type="match status" value="1"/>
</dbReference>
<accession>A0A0D2BZB6</accession>
<dbReference type="FunFam" id="1.20.1250.20:FF:000013">
    <property type="entry name" value="MFS general substrate transporter"/>
    <property type="match status" value="1"/>
</dbReference>
<dbReference type="EMBL" id="KN847336">
    <property type="protein sequence ID" value="KIW42807.1"/>
    <property type="molecule type" value="Genomic_DNA"/>
</dbReference>
<dbReference type="InterPro" id="IPR036259">
    <property type="entry name" value="MFS_trans_sf"/>
</dbReference>
<evidence type="ECO:0000256" key="5">
    <source>
        <dbReference type="ARBA" id="ARBA00023136"/>
    </source>
</evidence>
<feature type="transmembrane region" description="Helical" evidence="6">
    <location>
        <begin position="122"/>
        <end position="143"/>
    </location>
</feature>
<evidence type="ECO:0000256" key="6">
    <source>
        <dbReference type="SAM" id="Phobius"/>
    </source>
</evidence>
<feature type="transmembrane region" description="Helical" evidence="6">
    <location>
        <begin position="218"/>
        <end position="240"/>
    </location>
</feature>
<keyword evidence="3 6" id="KW-0812">Transmembrane</keyword>
<feature type="transmembrane region" description="Helical" evidence="6">
    <location>
        <begin position="321"/>
        <end position="345"/>
    </location>
</feature>
<evidence type="ECO:0000256" key="2">
    <source>
        <dbReference type="ARBA" id="ARBA00022448"/>
    </source>
</evidence>
<dbReference type="FunFam" id="1.20.1250.20:FF:000018">
    <property type="entry name" value="MFS transporter permease"/>
    <property type="match status" value="1"/>
</dbReference>
<evidence type="ECO:0000313" key="9">
    <source>
        <dbReference type="Proteomes" id="UP000053342"/>
    </source>
</evidence>
<name>A0A0D2BZB6_9EURO</name>
<protein>
    <recommendedName>
        <fullName evidence="7">Major facilitator superfamily (MFS) profile domain-containing protein</fullName>
    </recommendedName>
</protein>
<dbReference type="PANTHER" id="PTHR43791:SF3">
    <property type="entry name" value="MAJOR FACILITATOR SUPERFAMILY (MFS) PROFILE DOMAIN-CONTAINING PROTEIN"/>
    <property type="match status" value="1"/>
</dbReference>
<dbReference type="InterPro" id="IPR011701">
    <property type="entry name" value="MFS"/>
</dbReference>
<organism evidence="8 9">
    <name type="scientific">Exophiala oligosperma</name>
    <dbReference type="NCBI Taxonomy" id="215243"/>
    <lineage>
        <taxon>Eukaryota</taxon>
        <taxon>Fungi</taxon>
        <taxon>Dikarya</taxon>
        <taxon>Ascomycota</taxon>
        <taxon>Pezizomycotina</taxon>
        <taxon>Eurotiomycetes</taxon>
        <taxon>Chaetothyriomycetidae</taxon>
        <taxon>Chaetothyriales</taxon>
        <taxon>Herpotrichiellaceae</taxon>
        <taxon>Exophiala</taxon>
    </lineage>
</organism>
<dbReference type="GO" id="GO:0016020">
    <property type="term" value="C:membrane"/>
    <property type="evidence" value="ECO:0007669"/>
    <property type="project" value="UniProtKB-SubCell"/>
</dbReference>
<dbReference type="RefSeq" id="XP_016263023.1">
    <property type="nucleotide sequence ID" value="XM_016407419.1"/>
</dbReference>
<dbReference type="PANTHER" id="PTHR43791">
    <property type="entry name" value="PERMEASE-RELATED"/>
    <property type="match status" value="1"/>
</dbReference>
<dbReference type="OrthoDB" id="3639251at2759"/>
<evidence type="ECO:0000256" key="1">
    <source>
        <dbReference type="ARBA" id="ARBA00004141"/>
    </source>
</evidence>
<dbReference type="Proteomes" id="UP000053342">
    <property type="component" value="Unassembled WGS sequence"/>
</dbReference>
<feature type="transmembrane region" description="Helical" evidence="6">
    <location>
        <begin position="447"/>
        <end position="469"/>
    </location>
</feature>
<feature type="transmembrane region" description="Helical" evidence="6">
    <location>
        <begin position="92"/>
        <end position="110"/>
    </location>
</feature>
<dbReference type="VEuPathDB" id="FungiDB:PV06_06319"/>
<dbReference type="AlphaFoldDB" id="A0A0D2BZB6"/>
<keyword evidence="9" id="KW-1185">Reference proteome</keyword>
<feature type="domain" description="Major facilitator superfamily (MFS) profile" evidence="7">
    <location>
        <begin position="58"/>
        <end position="492"/>
    </location>
</feature>
<feature type="transmembrane region" description="Helical" evidence="6">
    <location>
        <begin position="155"/>
        <end position="173"/>
    </location>
</feature>
<feature type="transmembrane region" description="Helical" evidence="6">
    <location>
        <begin position="415"/>
        <end position="435"/>
    </location>
</feature>
<evidence type="ECO:0000256" key="4">
    <source>
        <dbReference type="ARBA" id="ARBA00022989"/>
    </source>
</evidence>
<dbReference type="SUPFAM" id="SSF103473">
    <property type="entry name" value="MFS general substrate transporter"/>
    <property type="match status" value="1"/>
</dbReference>
<keyword evidence="4 6" id="KW-1133">Transmembrane helix</keyword>
<feature type="transmembrane region" description="Helical" evidence="6">
    <location>
        <begin position="357"/>
        <end position="376"/>
    </location>
</feature>